<feature type="active site" evidence="10">
    <location>
        <position position="197"/>
    </location>
</feature>
<feature type="coiled-coil region" evidence="11">
    <location>
        <begin position="449"/>
        <end position="494"/>
    </location>
</feature>
<dbReference type="Proteomes" id="UP001177023">
    <property type="component" value="Unassembled WGS sequence"/>
</dbReference>
<protein>
    <recommendedName>
        <fullName evidence="13">VLRF1 domain-containing protein</fullName>
    </recommendedName>
</protein>
<evidence type="ECO:0000256" key="10">
    <source>
        <dbReference type="PROSITE-ProRule" id="PRU01389"/>
    </source>
</evidence>
<keyword evidence="5" id="KW-0677">Repeat</keyword>
<feature type="compositionally biased region" description="Acidic residues" evidence="12">
    <location>
        <begin position="91"/>
        <end position="112"/>
    </location>
</feature>
<dbReference type="GO" id="GO:0036503">
    <property type="term" value="P:ERAD pathway"/>
    <property type="evidence" value="ECO:0007669"/>
    <property type="project" value="TreeGrafter"/>
</dbReference>
<dbReference type="AlphaFoldDB" id="A0AA36CSJ9"/>
<keyword evidence="6 10" id="KW-0255">Endonuclease</keyword>
<evidence type="ECO:0000256" key="8">
    <source>
        <dbReference type="ARBA" id="ARBA00023043"/>
    </source>
</evidence>
<evidence type="ECO:0000313" key="14">
    <source>
        <dbReference type="EMBL" id="CAJ0573684.1"/>
    </source>
</evidence>
<dbReference type="GO" id="GO:0005737">
    <property type="term" value="C:cytoplasm"/>
    <property type="evidence" value="ECO:0007669"/>
    <property type="project" value="UniProtKB-SubCell"/>
</dbReference>
<comment type="similarity">
    <text evidence="2 10">Belongs to the ANKZF1/VMS1 family.</text>
</comment>
<evidence type="ECO:0000256" key="6">
    <source>
        <dbReference type="ARBA" id="ARBA00022759"/>
    </source>
</evidence>
<evidence type="ECO:0000256" key="1">
    <source>
        <dbReference type="ARBA" id="ARBA00004496"/>
    </source>
</evidence>
<keyword evidence="8" id="KW-0040">ANK repeat</keyword>
<evidence type="ECO:0000256" key="5">
    <source>
        <dbReference type="ARBA" id="ARBA00022737"/>
    </source>
</evidence>
<dbReference type="Pfam" id="PF18826">
    <property type="entry name" value="bVLRF1"/>
    <property type="match status" value="1"/>
</dbReference>
<evidence type="ECO:0000256" key="7">
    <source>
        <dbReference type="ARBA" id="ARBA00022801"/>
    </source>
</evidence>
<keyword evidence="4 10" id="KW-0540">Nuclease</keyword>
<evidence type="ECO:0000256" key="4">
    <source>
        <dbReference type="ARBA" id="ARBA00022722"/>
    </source>
</evidence>
<accession>A0AA36CSJ9</accession>
<comment type="caution">
    <text evidence="14">The sequence shown here is derived from an EMBL/GenBank/DDBJ whole genome shotgun (WGS) entry which is preliminary data.</text>
</comment>
<dbReference type="PROSITE" id="PS52044">
    <property type="entry name" value="VLRF1"/>
    <property type="match status" value="1"/>
</dbReference>
<dbReference type="EMBL" id="CATQJA010002622">
    <property type="protein sequence ID" value="CAJ0573684.1"/>
    <property type="molecule type" value="Genomic_DNA"/>
</dbReference>
<name>A0AA36CSJ9_9BILA</name>
<proteinExistence type="inferred from homology"/>
<keyword evidence="7 10" id="KW-0378">Hydrolase</keyword>
<evidence type="ECO:0000256" key="9">
    <source>
        <dbReference type="ARBA" id="ARBA00023054"/>
    </source>
</evidence>
<reference evidence="14" key="1">
    <citation type="submission" date="2023-06" db="EMBL/GenBank/DDBJ databases">
        <authorList>
            <person name="Delattre M."/>
        </authorList>
    </citation>
    <scope>NUCLEOTIDE SEQUENCE</scope>
    <source>
        <strain evidence="14">AF72</strain>
    </source>
</reference>
<evidence type="ECO:0000256" key="12">
    <source>
        <dbReference type="SAM" id="MobiDB-lite"/>
    </source>
</evidence>
<comment type="domain">
    <text evidence="10">The VLRF1 domain mediates binding to the 60S ribosomal subunit.</text>
</comment>
<sequence length="565" mass="64589">MKLKPAHTLYDTRWLHGIEQFRGNPDPAVQAAPAAKNFDPFALLEETVTCTACRCALEETDRDEVLQHYKSDWHRKNVLRVSHGKPPLSEEQFDDEFAEEDASSESSDSDEEEVFMDRLLGSTYEYFVQDGEVFSVYKCIVPPGEELDISLFRKTIDCAIFMLAGGHFAGAVYKRGQMIHHKTIHRYTVRAKQGGSQKAQDARGGTAHSAGSALRRYNERTLCQEIQRLIKEWSSTLSETPLIFIRCSSFHRDAFFGENLFSSKDPRMRTLPFQTIRPGLDEIKRVYALLASIFAHGPEEEFILKLKNSREKTRQVLTKKRKEQGIVAIADSDEEEKAAEEAAKLRQEKAERKKIETIAEKEEREALDPFADIDKLWRASLYTGVRNDDAEQLQTFLDAGVFPSMKNEKGEVPFDVSADKSVRNLFMAFRNKQAEANEKLDWRSTHIPMPTAKAEKDEAQLEIEREKKRVKKERQRERQKVKKAEEKVEAAEKAAQAEWLSLSDRERRARAAEARMAKLEPKRGPRCYQCGGVMPAKPFNYSNFEFCAPACVALHRNSQPAAKNI</sequence>
<dbReference type="InterPro" id="IPR047139">
    <property type="entry name" value="ANKZ1/VMS1"/>
</dbReference>
<evidence type="ECO:0000313" key="15">
    <source>
        <dbReference type="Proteomes" id="UP001177023"/>
    </source>
</evidence>
<evidence type="ECO:0000256" key="3">
    <source>
        <dbReference type="ARBA" id="ARBA00022490"/>
    </source>
</evidence>
<feature type="domain" description="VLRF1" evidence="13">
    <location>
        <begin position="154"/>
        <end position="293"/>
    </location>
</feature>
<dbReference type="PANTHER" id="PTHR16036:SF2">
    <property type="entry name" value="TRNA ENDONUCLEASE ANKZF1"/>
    <property type="match status" value="1"/>
</dbReference>
<feature type="non-terminal residue" evidence="14">
    <location>
        <position position="565"/>
    </location>
</feature>
<gene>
    <name evidence="14" type="ORF">MSPICULIGERA_LOCUS12037</name>
</gene>
<evidence type="ECO:0000256" key="11">
    <source>
        <dbReference type="SAM" id="Coils"/>
    </source>
</evidence>
<dbReference type="InterPro" id="IPR041175">
    <property type="entry name" value="VLRF1/Vms1"/>
</dbReference>
<keyword evidence="9 11" id="KW-0175">Coiled coil</keyword>
<organism evidence="14 15">
    <name type="scientific">Mesorhabditis spiculigera</name>
    <dbReference type="NCBI Taxonomy" id="96644"/>
    <lineage>
        <taxon>Eukaryota</taxon>
        <taxon>Metazoa</taxon>
        <taxon>Ecdysozoa</taxon>
        <taxon>Nematoda</taxon>
        <taxon>Chromadorea</taxon>
        <taxon>Rhabditida</taxon>
        <taxon>Rhabditina</taxon>
        <taxon>Rhabditomorpha</taxon>
        <taxon>Rhabditoidea</taxon>
        <taxon>Rhabditidae</taxon>
        <taxon>Mesorhabditinae</taxon>
        <taxon>Mesorhabditis</taxon>
    </lineage>
</organism>
<evidence type="ECO:0000256" key="2">
    <source>
        <dbReference type="ARBA" id="ARBA00009262"/>
    </source>
</evidence>
<evidence type="ECO:0000259" key="13">
    <source>
        <dbReference type="PROSITE" id="PS52044"/>
    </source>
</evidence>
<comment type="subcellular location">
    <subcellularLocation>
        <location evidence="1">Cytoplasm</location>
    </subcellularLocation>
</comment>
<dbReference type="GO" id="GO:0016787">
    <property type="term" value="F:hydrolase activity"/>
    <property type="evidence" value="ECO:0007669"/>
    <property type="project" value="UniProtKB-KW"/>
</dbReference>
<dbReference type="PANTHER" id="PTHR16036">
    <property type="entry name" value="ANKYRIN REPEAT AND ZINC FINGER DOMAIN-CONTAINING PROTEIN 1"/>
    <property type="match status" value="1"/>
</dbReference>
<keyword evidence="15" id="KW-1185">Reference proteome</keyword>
<dbReference type="GO" id="GO:0004519">
    <property type="term" value="F:endonuclease activity"/>
    <property type="evidence" value="ECO:0007669"/>
    <property type="project" value="UniProtKB-KW"/>
</dbReference>
<feature type="region of interest" description="Disordered" evidence="12">
    <location>
        <begin position="85"/>
        <end position="112"/>
    </location>
</feature>
<keyword evidence="3 10" id="KW-0963">Cytoplasm</keyword>